<keyword evidence="1" id="KW-0812">Transmembrane</keyword>
<organism evidence="2 3">
    <name type="scientific">Strongyloides venezuelensis</name>
    <name type="common">Threadworm</name>
    <dbReference type="NCBI Taxonomy" id="75913"/>
    <lineage>
        <taxon>Eukaryota</taxon>
        <taxon>Metazoa</taxon>
        <taxon>Ecdysozoa</taxon>
        <taxon>Nematoda</taxon>
        <taxon>Chromadorea</taxon>
        <taxon>Rhabditida</taxon>
        <taxon>Tylenchina</taxon>
        <taxon>Panagrolaimomorpha</taxon>
        <taxon>Strongyloidoidea</taxon>
        <taxon>Strongyloididae</taxon>
        <taxon>Strongyloides</taxon>
    </lineage>
</organism>
<evidence type="ECO:0000313" key="2">
    <source>
        <dbReference type="Proteomes" id="UP000035680"/>
    </source>
</evidence>
<keyword evidence="2" id="KW-1185">Reference proteome</keyword>
<protein>
    <submittedName>
        <fullName evidence="3">G_PROTEIN_RECEP_F1_2 domain-containing protein</fullName>
    </submittedName>
</protein>
<name>A0A0K0FIS3_STRVS</name>
<keyword evidence="1" id="KW-1133">Transmembrane helix</keyword>
<dbReference type="AlphaFoldDB" id="A0A0K0FIS3"/>
<feature type="transmembrane region" description="Helical" evidence="1">
    <location>
        <begin position="193"/>
        <end position="210"/>
    </location>
</feature>
<keyword evidence="1" id="KW-0472">Membrane</keyword>
<reference evidence="3" key="2">
    <citation type="submission" date="2015-08" db="UniProtKB">
        <authorList>
            <consortium name="WormBaseParasite"/>
        </authorList>
    </citation>
    <scope>IDENTIFICATION</scope>
</reference>
<proteinExistence type="predicted"/>
<dbReference type="WBParaSite" id="SVE_0879400.1">
    <property type="protein sequence ID" value="SVE_0879400.1"/>
    <property type="gene ID" value="SVE_0879400"/>
</dbReference>
<reference evidence="2" key="1">
    <citation type="submission" date="2014-07" db="EMBL/GenBank/DDBJ databases">
        <authorList>
            <person name="Martin A.A"/>
            <person name="De Silva N."/>
        </authorList>
    </citation>
    <scope>NUCLEOTIDE SEQUENCE</scope>
</reference>
<evidence type="ECO:0000256" key="1">
    <source>
        <dbReference type="SAM" id="Phobius"/>
    </source>
</evidence>
<evidence type="ECO:0000313" key="3">
    <source>
        <dbReference type="WBParaSite" id="SVE_0879400.1"/>
    </source>
</evidence>
<feature type="transmembrane region" description="Helical" evidence="1">
    <location>
        <begin position="158"/>
        <end position="181"/>
    </location>
</feature>
<dbReference type="Proteomes" id="UP000035680">
    <property type="component" value="Unassembled WGS sequence"/>
</dbReference>
<feature type="transmembrane region" description="Helical" evidence="1">
    <location>
        <begin position="27"/>
        <end position="51"/>
    </location>
</feature>
<sequence length="261" mass="30912">MIISILLLYTTWFFEGILYGPLVQDEIYFTCSAEAKFLIIFVGYQFMQFFATIERSISIIFVKSYESFSPKIPYLSLGFLLISATIYIPQRLYFKLTNQVNGILLYEMTIISYISIIIHHIICRKILKKKVSVVNIEMSLSSKYQNVENVNTCFLVRVILYLIAISNTFANLTLYIVGVYYKDSFKQQDHVLVFFYGNYLSSWGISLYILRKEKRVESIIKSLFGLRTNSIEVYDRNIRFHDYRDTTRNTETYFKLYQLQW</sequence>
<accession>A0A0K0FIS3</accession>
<feature type="transmembrane region" description="Helical" evidence="1">
    <location>
        <begin position="102"/>
        <end position="122"/>
    </location>
</feature>
<feature type="transmembrane region" description="Helical" evidence="1">
    <location>
        <begin position="72"/>
        <end position="90"/>
    </location>
</feature>